<dbReference type="GO" id="GO:0004459">
    <property type="term" value="F:L-lactate dehydrogenase (NAD+) activity"/>
    <property type="evidence" value="ECO:0007669"/>
    <property type="project" value="InterPro"/>
</dbReference>
<feature type="binding site" evidence="4">
    <location>
        <position position="34"/>
    </location>
    <ligand>
        <name>NAD(+)</name>
        <dbReference type="ChEBI" id="CHEBI:57540"/>
    </ligand>
</feature>
<comment type="caution">
    <text evidence="8">The sequence shown here is derived from an EMBL/GenBank/DDBJ whole genome shotgun (WGS) entry which is preliminary data.</text>
</comment>
<dbReference type="Gene3D" id="3.40.50.720">
    <property type="entry name" value="NAD(P)-binding Rossmann-like Domain"/>
    <property type="match status" value="1"/>
</dbReference>
<keyword evidence="4" id="KW-0520">NAD</keyword>
<sequence>MRRKAGIIGAGHVGSHVAASLAMLNICEEIVLIDTDRKKAEAHGTDLQDMVCYSGHGCRIWAGEYEDLADAQVCVVSASGEIFKENRLEELDVALDVMDDIVPKLKRSGFAGTVISITNPCDLVALYLHLKTDFPVIGTGTALDSARFRIRIALGLGVSPDSVDAFCVGEHGDSQVPVWSQVRVGGRMLEELAAEEPERWGRLDRAAVEKSTVEAGWEIANKKGSTEFGIGAAAAELIGALLSGSGKILPCSVPAEYAGTEIYASRPALVRGSVLPVPLPLKLSEKERTAYEDSRRMMAEYRREKLDGRLLWKI</sequence>
<keyword evidence="2 5" id="KW-0560">Oxidoreductase</keyword>
<feature type="domain" description="Lactate/malate dehydrogenase C-terminal" evidence="7">
    <location>
        <begin position="141"/>
        <end position="295"/>
    </location>
</feature>
<evidence type="ECO:0000313" key="9">
    <source>
        <dbReference type="Proteomes" id="UP000823883"/>
    </source>
</evidence>
<evidence type="ECO:0000313" key="8">
    <source>
        <dbReference type="EMBL" id="HJC48243.1"/>
    </source>
</evidence>
<dbReference type="EMBL" id="DWWL01000059">
    <property type="protein sequence ID" value="HJC48243.1"/>
    <property type="molecule type" value="Genomic_DNA"/>
</dbReference>
<dbReference type="PROSITE" id="PS00064">
    <property type="entry name" value="L_LDH"/>
    <property type="match status" value="1"/>
</dbReference>
<evidence type="ECO:0000256" key="3">
    <source>
        <dbReference type="PIRSR" id="PIRSR000102-1"/>
    </source>
</evidence>
<dbReference type="AlphaFoldDB" id="A0A9D2PG61"/>
<dbReference type="InterPro" id="IPR001557">
    <property type="entry name" value="L-lactate/malate_DH"/>
</dbReference>
<protein>
    <recommendedName>
        <fullName evidence="10">L-lactate dehydrogenase</fullName>
    </recommendedName>
</protein>
<dbReference type="Pfam" id="PF00056">
    <property type="entry name" value="Ldh_1_N"/>
    <property type="match status" value="1"/>
</dbReference>
<dbReference type="PANTHER" id="PTHR43128">
    <property type="entry name" value="L-2-HYDROXYCARBOXYLATE DEHYDROGENASE (NAD(P)(+))"/>
    <property type="match status" value="1"/>
</dbReference>
<dbReference type="PRINTS" id="PR00086">
    <property type="entry name" value="LLDHDRGNASE"/>
</dbReference>
<feature type="domain" description="Lactate/malate dehydrogenase N-terminal" evidence="6">
    <location>
        <begin position="4"/>
        <end position="132"/>
    </location>
</feature>
<feature type="binding site" evidence="4">
    <location>
        <begin position="9"/>
        <end position="14"/>
    </location>
    <ligand>
        <name>NAD(+)</name>
        <dbReference type="ChEBI" id="CHEBI:57540"/>
    </ligand>
</feature>
<dbReference type="Pfam" id="PF02866">
    <property type="entry name" value="Ldh_1_C"/>
    <property type="match status" value="1"/>
</dbReference>
<dbReference type="PIRSF" id="PIRSF000102">
    <property type="entry name" value="Lac_mal_DH"/>
    <property type="match status" value="1"/>
</dbReference>
<reference evidence="8" key="1">
    <citation type="journal article" date="2021" name="PeerJ">
        <title>Extensive microbial diversity within the chicken gut microbiome revealed by metagenomics and culture.</title>
        <authorList>
            <person name="Gilroy R."/>
            <person name="Ravi A."/>
            <person name="Getino M."/>
            <person name="Pursley I."/>
            <person name="Horton D.L."/>
            <person name="Alikhan N.F."/>
            <person name="Baker D."/>
            <person name="Gharbi K."/>
            <person name="Hall N."/>
            <person name="Watson M."/>
            <person name="Adriaenssens E.M."/>
            <person name="Foster-Nyarko E."/>
            <person name="Jarju S."/>
            <person name="Secka A."/>
            <person name="Antonio M."/>
            <person name="Oren A."/>
            <person name="Chaudhuri R.R."/>
            <person name="La Ragione R."/>
            <person name="Hildebrand F."/>
            <person name="Pallen M.J."/>
        </authorList>
    </citation>
    <scope>NUCLEOTIDE SEQUENCE</scope>
    <source>
        <strain evidence="8">CHK183-5548</strain>
    </source>
</reference>
<name>A0A9D2PG61_9FIRM</name>
<dbReference type="SUPFAM" id="SSF56327">
    <property type="entry name" value="LDH C-terminal domain-like"/>
    <property type="match status" value="1"/>
</dbReference>
<evidence type="ECO:0000259" key="7">
    <source>
        <dbReference type="Pfam" id="PF02866"/>
    </source>
</evidence>
<evidence type="ECO:0000256" key="4">
    <source>
        <dbReference type="PIRSR" id="PIRSR000102-3"/>
    </source>
</evidence>
<dbReference type="InterPro" id="IPR036291">
    <property type="entry name" value="NAD(P)-bd_dom_sf"/>
</dbReference>
<comment type="similarity">
    <text evidence="1">Belongs to the LDH/MDH superfamily. LDH family.</text>
</comment>
<dbReference type="InterPro" id="IPR001236">
    <property type="entry name" value="Lactate/malate_DH_N"/>
</dbReference>
<proteinExistence type="inferred from homology"/>
<dbReference type="Gene3D" id="3.90.110.10">
    <property type="entry name" value="Lactate dehydrogenase/glycoside hydrolase, family 4, C-terminal"/>
    <property type="match status" value="1"/>
</dbReference>
<dbReference type="InterPro" id="IPR015955">
    <property type="entry name" value="Lactate_DH/Glyco_Ohase_4_C"/>
</dbReference>
<dbReference type="InterPro" id="IPR018177">
    <property type="entry name" value="L-lactate_DH_AS"/>
</dbReference>
<evidence type="ECO:0000256" key="5">
    <source>
        <dbReference type="RuleBase" id="RU003369"/>
    </source>
</evidence>
<evidence type="ECO:0000259" key="6">
    <source>
        <dbReference type="Pfam" id="PF00056"/>
    </source>
</evidence>
<reference evidence="8" key="2">
    <citation type="submission" date="2021-04" db="EMBL/GenBank/DDBJ databases">
        <authorList>
            <person name="Gilroy R."/>
        </authorList>
    </citation>
    <scope>NUCLEOTIDE SEQUENCE</scope>
    <source>
        <strain evidence="8">CHK183-5548</strain>
    </source>
</reference>
<organism evidence="8 9">
    <name type="scientific">Candidatus Lachnoclostridium pullistercoris</name>
    <dbReference type="NCBI Taxonomy" id="2838632"/>
    <lineage>
        <taxon>Bacteria</taxon>
        <taxon>Bacillati</taxon>
        <taxon>Bacillota</taxon>
        <taxon>Clostridia</taxon>
        <taxon>Lachnospirales</taxon>
        <taxon>Lachnospiraceae</taxon>
    </lineage>
</organism>
<accession>A0A9D2PG61</accession>
<evidence type="ECO:0008006" key="10">
    <source>
        <dbReference type="Google" id="ProtNLM"/>
    </source>
</evidence>
<evidence type="ECO:0000256" key="1">
    <source>
        <dbReference type="ARBA" id="ARBA00006054"/>
    </source>
</evidence>
<dbReference type="SUPFAM" id="SSF51735">
    <property type="entry name" value="NAD(P)-binding Rossmann-fold domains"/>
    <property type="match status" value="1"/>
</dbReference>
<evidence type="ECO:0000256" key="2">
    <source>
        <dbReference type="ARBA" id="ARBA00023002"/>
    </source>
</evidence>
<dbReference type="InterPro" id="IPR022383">
    <property type="entry name" value="Lactate/malate_DH_C"/>
</dbReference>
<dbReference type="Proteomes" id="UP000823883">
    <property type="component" value="Unassembled WGS sequence"/>
</dbReference>
<feature type="binding site" evidence="4">
    <location>
        <begin position="117"/>
        <end position="119"/>
    </location>
    <ligand>
        <name>NAD(+)</name>
        <dbReference type="ChEBI" id="CHEBI:57540"/>
    </ligand>
</feature>
<dbReference type="PANTHER" id="PTHR43128:SF31">
    <property type="entry name" value="L-LACTATE DEHYDROGENASE"/>
    <property type="match status" value="1"/>
</dbReference>
<feature type="active site" description="Proton acceptor" evidence="3">
    <location>
        <position position="171"/>
    </location>
</feature>
<gene>
    <name evidence="8" type="ORF">IAA04_09355</name>
</gene>
<dbReference type="GO" id="GO:0006089">
    <property type="term" value="P:lactate metabolic process"/>
    <property type="evidence" value="ECO:0007669"/>
    <property type="project" value="TreeGrafter"/>
</dbReference>